<dbReference type="GO" id="GO:0005230">
    <property type="term" value="F:extracellular ligand-gated monoatomic ion channel activity"/>
    <property type="evidence" value="ECO:0007669"/>
    <property type="project" value="InterPro"/>
</dbReference>
<dbReference type="Gene3D" id="2.70.170.10">
    <property type="entry name" value="Neurotransmitter-gated ion-channel ligand-binding domain"/>
    <property type="match status" value="1"/>
</dbReference>
<dbReference type="SUPFAM" id="SSF63712">
    <property type="entry name" value="Nicotinic receptor ligand binding domain-like"/>
    <property type="match status" value="1"/>
</dbReference>
<dbReference type="InterPro" id="IPR036734">
    <property type="entry name" value="Neur_chan_lig-bd_sf"/>
</dbReference>
<feature type="non-terminal residue" evidence="2">
    <location>
        <position position="1"/>
    </location>
</feature>
<protein>
    <recommendedName>
        <fullName evidence="1">Neurotransmitter-gated ion-channel ligand-binding domain-containing protein</fullName>
    </recommendedName>
</protein>
<evidence type="ECO:0000259" key="1">
    <source>
        <dbReference type="Pfam" id="PF02931"/>
    </source>
</evidence>
<sequence>MFNFHHCCAIIITSIFTIDCSNYYACQLELHDRLLSKSRSSVRPVQYASQKINVHLGFSLIRLVSIVYDINEQDSLITIRAYLNQTWNASVLAWNSTQYSNVQHFRVPAHAIWTPKIELINP</sequence>
<feature type="domain" description="Neurotransmitter-gated ion-channel ligand-binding" evidence="1">
    <location>
        <begin position="29"/>
        <end position="121"/>
    </location>
</feature>
<dbReference type="InterPro" id="IPR006202">
    <property type="entry name" value="Neur_chan_lig-bd"/>
</dbReference>
<reference evidence="2" key="1">
    <citation type="submission" date="2021-02" db="EMBL/GenBank/DDBJ databases">
        <authorList>
            <person name="Nowell W R."/>
        </authorList>
    </citation>
    <scope>NUCLEOTIDE SEQUENCE</scope>
</reference>
<gene>
    <name evidence="2" type="ORF">BYL167_LOCUS69501</name>
</gene>
<dbReference type="EMBL" id="CAJOBH010250450">
    <property type="protein sequence ID" value="CAF5137007.1"/>
    <property type="molecule type" value="Genomic_DNA"/>
</dbReference>
<dbReference type="GO" id="GO:0016020">
    <property type="term" value="C:membrane"/>
    <property type="evidence" value="ECO:0007669"/>
    <property type="project" value="InterPro"/>
</dbReference>
<name>A0A8S3FRS3_9BILA</name>
<comment type="caution">
    <text evidence="2">The sequence shown here is derived from an EMBL/GenBank/DDBJ whole genome shotgun (WGS) entry which is preliminary data.</text>
</comment>
<accession>A0A8S3FRS3</accession>
<proteinExistence type="predicted"/>
<dbReference type="Pfam" id="PF02931">
    <property type="entry name" value="Neur_chan_LBD"/>
    <property type="match status" value="1"/>
</dbReference>
<dbReference type="Proteomes" id="UP000681967">
    <property type="component" value="Unassembled WGS sequence"/>
</dbReference>
<organism evidence="2 3">
    <name type="scientific">Rotaria magnacalcarata</name>
    <dbReference type="NCBI Taxonomy" id="392030"/>
    <lineage>
        <taxon>Eukaryota</taxon>
        <taxon>Metazoa</taxon>
        <taxon>Spiralia</taxon>
        <taxon>Gnathifera</taxon>
        <taxon>Rotifera</taxon>
        <taxon>Eurotatoria</taxon>
        <taxon>Bdelloidea</taxon>
        <taxon>Philodinida</taxon>
        <taxon>Philodinidae</taxon>
        <taxon>Rotaria</taxon>
    </lineage>
</organism>
<dbReference type="AlphaFoldDB" id="A0A8S3FRS3"/>
<evidence type="ECO:0000313" key="2">
    <source>
        <dbReference type="EMBL" id="CAF5137007.1"/>
    </source>
</evidence>
<evidence type="ECO:0000313" key="3">
    <source>
        <dbReference type="Proteomes" id="UP000681967"/>
    </source>
</evidence>